<dbReference type="InterPro" id="IPR052156">
    <property type="entry name" value="BCAA_Transport_ATP-bd_LivF"/>
</dbReference>
<dbReference type="Gene3D" id="3.40.50.300">
    <property type="entry name" value="P-loop containing nucleotide triphosphate hydrolases"/>
    <property type="match status" value="1"/>
</dbReference>
<evidence type="ECO:0000256" key="3">
    <source>
        <dbReference type="ARBA" id="ARBA00022741"/>
    </source>
</evidence>
<dbReference type="PROSITE" id="PS50893">
    <property type="entry name" value="ABC_TRANSPORTER_2"/>
    <property type="match status" value="1"/>
</dbReference>
<dbReference type="CDD" id="cd03224">
    <property type="entry name" value="ABC_TM1139_LivF_branched"/>
    <property type="match status" value="1"/>
</dbReference>
<dbReference type="AlphaFoldDB" id="A0A9X7J4R0"/>
<keyword evidence="4 7" id="KW-0067">ATP-binding</keyword>
<keyword evidence="2" id="KW-0813">Transport</keyword>
<feature type="domain" description="ABC transporter" evidence="6">
    <location>
        <begin position="13"/>
        <end position="247"/>
    </location>
</feature>
<dbReference type="InterPro" id="IPR003439">
    <property type="entry name" value="ABC_transporter-like_ATP-bd"/>
</dbReference>
<proteinExistence type="inferred from homology"/>
<dbReference type="InterPro" id="IPR017871">
    <property type="entry name" value="ABC_transporter-like_CS"/>
</dbReference>
<evidence type="ECO:0000313" key="8">
    <source>
        <dbReference type="Proteomes" id="UP000239430"/>
    </source>
</evidence>
<evidence type="ECO:0000256" key="2">
    <source>
        <dbReference type="ARBA" id="ARBA00022448"/>
    </source>
</evidence>
<reference evidence="7 8" key="1">
    <citation type="submission" date="2018-03" db="EMBL/GenBank/DDBJ databases">
        <title>Genome sequence of Moorella stamsii DSM 26217.</title>
        <authorList>
            <person name="Poehlein A."/>
            <person name="Daniel R."/>
        </authorList>
    </citation>
    <scope>NUCLEOTIDE SEQUENCE [LARGE SCALE GENOMIC DNA]</scope>
    <source>
        <strain evidence="8">DSM 26217</strain>
    </source>
</reference>
<keyword evidence="8" id="KW-1185">Reference proteome</keyword>
<dbReference type="GO" id="GO:0005524">
    <property type="term" value="F:ATP binding"/>
    <property type="evidence" value="ECO:0007669"/>
    <property type="project" value="UniProtKB-KW"/>
</dbReference>
<protein>
    <submittedName>
        <fullName evidence="7">High-affinity branched-chain amino acid transport ATP-binding protein LivF</fullName>
    </submittedName>
</protein>
<dbReference type="RefSeq" id="WP_170067051.1">
    <property type="nucleotide sequence ID" value="NZ_PVXL01000040.1"/>
</dbReference>
<gene>
    <name evidence="7" type="primary">livF_3</name>
    <name evidence="7" type="ORF">MOST_13000</name>
</gene>
<dbReference type="Proteomes" id="UP000239430">
    <property type="component" value="Unassembled WGS sequence"/>
</dbReference>
<evidence type="ECO:0000256" key="5">
    <source>
        <dbReference type="ARBA" id="ARBA00022970"/>
    </source>
</evidence>
<dbReference type="SMART" id="SM00382">
    <property type="entry name" value="AAA"/>
    <property type="match status" value="1"/>
</dbReference>
<evidence type="ECO:0000313" key="7">
    <source>
        <dbReference type="EMBL" id="PRR73452.1"/>
    </source>
</evidence>
<accession>A0A9X7J4R0</accession>
<sequence length="247" mass="26818">MAIAAKTELKPIVTLTNASTGYGIAQALWDVSLELYPQEIVALIGSNGAGKTTVLRVLSGVLPLWSGEFKLHGETIKGYTAPELVHRGICHVPEGRQLFSGLSVEENLRMGAFALKSSRAEVKNNLEWIYNLFPEIAKRRNQLAGTLSGGEQQMVAIGRGLMGNPSLLLIDELSLGLAPVIVDRIYETLQKIYREQGITILIVEQDMELALSVAGRAYVLENGRISVSGSSKDLLNNDAIREAYLGV</sequence>
<dbReference type="GO" id="GO:0015658">
    <property type="term" value="F:branched-chain amino acid transmembrane transporter activity"/>
    <property type="evidence" value="ECO:0007669"/>
    <property type="project" value="TreeGrafter"/>
</dbReference>
<dbReference type="EMBL" id="PVXL01000040">
    <property type="protein sequence ID" value="PRR73452.1"/>
    <property type="molecule type" value="Genomic_DNA"/>
</dbReference>
<dbReference type="InterPro" id="IPR027417">
    <property type="entry name" value="P-loop_NTPase"/>
</dbReference>
<dbReference type="InterPro" id="IPR003593">
    <property type="entry name" value="AAA+_ATPase"/>
</dbReference>
<comment type="similarity">
    <text evidence="1">Belongs to the ABC transporter superfamily.</text>
</comment>
<dbReference type="GO" id="GO:0016887">
    <property type="term" value="F:ATP hydrolysis activity"/>
    <property type="evidence" value="ECO:0007669"/>
    <property type="project" value="InterPro"/>
</dbReference>
<dbReference type="PANTHER" id="PTHR43820:SF4">
    <property type="entry name" value="HIGH-AFFINITY BRANCHED-CHAIN AMINO ACID TRANSPORT ATP-BINDING PROTEIN LIVF"/>
    <property type="match status" value="1"/>
</dbReference>
<dbReference type="Pfam" id="PF00005">
    <property type="entry name" value="ABC_tran"/>
    <property type="match status" value="1"/>
</dbReference>
<comment type="caution">
    <text evidence="7">The sequence shown here is derived from an EMBL/GenBank/DDBJ whole genome shotgun (WGS) entry which is preliminary data.</text>
</comment>
<evidence type="ECO:0000259" key="6">
    <source>
        <dbReference type="PROSITE" id="PS50893"/>
    </source>
</evidence>
<dbReference type="GO" id="GO:0015807">
    <property type="term" value="P:L-amino acid transport"/>
    <property type="evidence" value="ECO:0007669"/>
    <property type="project" value="TreeGrafter"/>
</dbReference>
<evidence type="ECO:0000256" key="4">
    <source>
        <dbReference type="ARBA" id="ARBA00022840"/>
    </source>
</evidence>
<dbReference type="SUPFAM" id="SSF52540">
    <property type="entry name" value="P-loop containing nucleoside triphosphate hydrolases"/>
    <property type="match status" value="1"/>
</dbReference>
<keyword evidence="5" id="KW-0029">Amino-acid transport</keyword>
<dbReference type="PANTHER" id="PTHR43820">
    <property type="entry name" value="HIGH-AFFINITY BRANCHED-CHAIN AMINO ACID TRANSPORT ATP-BINDING PROTEIN LIVF"/>
    <property type="match status" value="1"/>
</dbReference>
<dbReference type="PROSITE" id="PS00211">
    <property type="entry name" value="ABC_TRANSPORTER_1"/>
    <property type="match status" value="1"/>
</dbReference>
<evidence type="ECO:0000256" key="1">
    <source>
        <dbReference type="ARBA" id="ARBA00005417"/>
    </source>
</evidence>
<keyword evidence="3" id="KW-0547">Nucleotide-binding</keyword>
<organism evidence="7 8">
    <name type="scientific">Neomoorella stamsii</name>
    <dbReference type="NCBI Taxonomy" id="1266720"/>
    <lineage>
        <taxon>Bacteria</taxon>
        <taxon>Bacillati</taxon>
        <taxon>Bacillota</taxon>
        <taxon>Clostridia</taxon>
        <taxon>Neomoorellales</taxon>
        <taxon>Neomoorellaceae</taxon>
        <taxon>Neomoorella</taxon>
    </lineage>
</organism>
<name>A0A9X7J4R0_9FIRM</name>